<protein>
    <recommendedName>
        <fullName evidence="2">HNH nuclease domain-containing protein</fullName>
    </recommendedName>
</protein>
<accession>A0AA40ED12</accession>
<dbReference type="InterPro" id="IPR003615">
    <property type="entry name" value="HNH_nuc"/>
</dbReference>
<feature type="region of interest" description="Disordered" evidence="1">
    <location>
        <begin position="1"/>
        <end position="22"/>
    </location>
</feature>
<reference evidence="3" key="1">
    <citation type="submission" date="2023-06" db="EMBL/GenBank/DDBJ databases">
        <title>Genome-scale phylogeny and comparative genomics of the fungal order Sordariales.</title>
        <authorList>
            <consortium name="Lawrence Berkeley National Laboratory"/>
            <person name="Hensen N."/>
            <person name="Bonometti L."/>
            <person name="Westerberg I."/>
            <person name="Brannstrom I.O."/>
            <person name="Guillou S."/>
            <person name="Cros-Aarteil S."/>
            <person name="Calhoun S."/>
            <person name="Haridas S."/>
            <person name="Kuo A."/>
            <person name="Mondo S."/>
            <person name="Pangilinan J."/>
            <person name="Riley R."/>
            <person name="Labutti K."/>
            <person name="Andreopoulos B."/>
            <person name="Lipzen A."/>
            <person name="Chen C."/>
            <person name="Yanf M."/>
            <person name="Daum C."/>
            <person name="Ng V."/>
            <person name="Clum A."/>
            <person name="Steindorff A."/>
            <person name="Ohm R."/>
            <person name="Martin F."/>
            <person name="Silar P."/>
            <person name="Natvig D."/>
            <person name="Lalanne C."/>
            <person name="Gautier V."/>
            <person name="Ament-Velasquez S.L."/>
            <person name="Kruys A."/>
            <person name="Hutchinson M.I."/>
            <person name="Powell A.J."/>
            <person name="Barry K."/>
            <person name="Miller A.N."/>
            <person name="Grigoriev I.V."/>
            <person name="Debuchy R."/>
            <person name="Gladieux P."/>
            <person name="Thoren M.H."/>
            <person name="Johannesson H."/>
        </authorList>
    </citation>
    <scope>NUCLEOTIDE SEQUENCE</scope>
    <source>
        <strain evidence="3">SMH4607-1</strain>
    </source>
</reference>
<dbReference type="AlphaFoldDB" id="A0AA40ED12"/>
<dbReference type="EMBL" id="JAUKUA010000001">
    <property type="protein sequence ID" value="KAK0730878.1"/>
    <property type="molecule type" value="Genomic_DNA"/>
</dbReference>
<evidence type="ECO:0000313" key="4">
    <source>
        <dbReference type="Proteomes" id="UP001172102"/>
    </source>
</evidence>
<evidence type="ECO:0000259" key="2">
    <source>
        <dbReference type="Pfam" id="PF13391"/>
    </source>
</evidence>
<evidence type="ECO:0000313" key="3">
    <source>
        <dbReference type="EMBL" id="KAK0730878.1"/>
    </source>
</evidence>
<keyword evidence="4" id="KW-1185">Reference proteome</keyword>
<sequence>MTNFFLPLRASSNKTPQPSPGHHAALQYILSQEEQQYMQDFVGTPERLSALREACLPRDRHRCVVSRAFNKAEAITRFRDQGPAVDNDGDPLFGNTYAHVEVAHIIPYGLTKSGDGMLDEPKQSAIIILNMFDLGVVHLIEGTDINRPYNGITLSLEMHKSFGQYDIFFDRVPDSPPHTYRISTFLPPGLEDLLPITRNLFSHSTIDPPSERLLGLHRAVAYILHLSGAGDYINKILRDMEDGVVRGDGSTELGVLVDLALKVR</sequence>
<dbReference type="Proteomes" id="UP001172102">
    <property type="component" value="Unassembled WGS sequence"/>
</dbReference>
<organism evidence="3 4">
    <name type="scientific">Lasiosphaeris hirsuta</name>
    <dbReference type="NCBI Taxonomy" id="260670"/>
    <lineage>
        <taxon>Eukaryota</taxon>
        <taxon>Fungi</taxon>
        <taxon>Dikarya</taxon>
        <taxon>Ascomycota</taxon>
        <taxon>Pezizomycotina</taxon>
        <taxon>Sordariomycetes</taxon>
        <taxon>Sordariomycetidae</taxon>
        <taxon>Sordariales</taxon>
        <taxon>Lasiosphaeriaceae</taxon>
        <taxon>Lasiosphaeris</taxon>
    </lineage>
</organism>
<feature type="domain" description="HNH nuclease" evidence="2">
    <location>
        <begin position="88"/>
        <end position="170"/>
    </location>
</feature>
<gene>
    <name evidence="3" type="ORF">B0H67DRAFT_653351</name>
</gene>
<name>A0AA40ED12_9PEZI</name>
<comment type="caution">
    <text evidence="3">The sequence shown here is derived from an EMBL/GenBank/DDBJ whole genome shotgun (WGS) entry which is preliminary data.</text>
</comment>
<proteinExistence type="predicted"/>
<evidence type="ECO:0000256" key="1">
    <source>
        <dbReference type="SAM" id="MobiDB-lite"/>
    </source>
</evidence>
<dbReference type="Pfam" id="PF13391">
    <property type="entry name" value="HNH_2"/>
    <property type="match status" value="1"/>
</dbReference>